<dbReference type="PANTHER" id="PTHR30489">
    <property type="entry name" value="LIPOPROTEIN-RELEASING SYSTEM TRANSMEMBRANE PROTEIN LOLE"/>
    <property type="match status" value="1"/>
</dbReference>
<dbReference type="RefSeq" id="WP_093199392.1">
    <property type="nucleotide sequence ID" value="NZ_FNGS01000002.1"/>
</dbReference>
<organism evidence="10 11">
    <name type="scientific">Siphonobacter aquaeclarae</name>
    <dbReference type="NCBI Taxonomy" id="563176"/>
    <lineage>
        <taxon>Bacteria</taxon>
        <taxon>Pseudomonadati</taxon>
        <taxon>Bacteroidota</taxon>
        <taxon>Cytophagia</taxon>
        <taxon>Cytophagales</taxon>
        <taxon>Cytophagaceae</taxon>
        <taxon>Siphonobacter</taxon>
    </lineage>
</organism>
<dbReference type="AlphaFoldDB" id="A0A1G9LBT5"/>
<comment type="subcellular location">
    <subcellularLocation>
        <location evidence="1">Cell membrane</location>
        <topology evidence="1">Multi-pass membrane protein</topology>
    </subcellularLocation>
</comment>
<feature type="transmembrane region" description="Helical" evidence="7">
    <location>
        <begin position="377"/>
        <end position="396"/>
    </location>
</feature>
<dbReference type="InterPro" id="IPR003838">
    <property type="entry name" value="ABC3_permease_C"/>
</dbReference>
<evidence type="ECO:0000259" key="8">
    <source>
        <dbReference type="Pfam" id="PF02687"/>
    </source>
</evidence>
<dbReference type="EMBL" id="FNGS01000002">
    <property type="protein sequence ID" value="SDL59410.1"/>
    <property type="molecule type" value="Genomic_DNA"/>
</dbReference>
<proteinExistence type="inferred from homology"/>
<evidence type="ECO:0000256" key="3">
    <source>
        <dbReference type="ARBA" id="ARBA00022475"/>
    </source>
</evidence>
<comment type="similarity">
    <text evidence="2">Belongs to the ABC-4 integral membrane protein family. LolC/E subfamily.</text>
</comment>
<keyword evidence="11" id="KW-1185">Reference proteome</keyword>
<feature type="transmembrane region" description="Helical" evidence="7">
    <location>
        <begin position="20"/>
        <end position="46"/>
    </location>
</feature>
<dbReference type="GO" id="GO:0098797">
    <property type="term" value="C:plasma membrane protein complex"/>
    <property type="evidence" value="ECO:0007669"/>
    <property type="project" value="TreeGrafter"/>
</dbReference>
<evidence type="ECO:0000256" key="4">
    <source>
        <dbReference type="ARBA" id="ARBA00022692"/>
    </source>
</evidence>
<protein>
    <submittedName>
        <fullName evidence="10">Lipoprotein-releasing system permease protein</fullName>
    </submittedName>
</protein>
<feature type="domain" description="ABC3 transporter permease C-terminal" evidence="8">
    <location>
        <begin position="279"/>
        <end position="402"/>
    </location>
</feature>
<evidence type="ECO:0000256" key="5">
    <source>
        <dbReference type="ARBA" id="ARBA00022989"/>
    </source>
</evidence>
<keyword evidence="10" id="KW-0449">Lipoprotein</keyword>
<dbReference type="GO" id="GO:0044874">
    <property type="term" value="P:lipoprotein localization to outer membrane"/>
    <property type="evidence" value="ECO:0007669"/>
    <property type="project" value="TreeGrafter"/>
</dbReference>
<evidence type="ECO:0000256" key="2">
    <source>
        <dbReference type="ARBA" id="ARBA00005236"/>
    </source>
</evidence>
<dbReference type="InterPro" id="IPR051447">
    <property type="entry name" value="Lipoprotein-release_system"/>
</dbReference>
<accession>A0A1G9LBT5</accession>
<dbReference type="PANTHER" id="PTHR30489:SF0">
    <property type="entry name" value="LIPOPROTEIN-RELEASING SYSTEM TRANSMEMBRANE PROTEIN LOLE"/>
    <property type="match status" value="1"/>
</dbReference>
<dbReference type="STRING" id="563176.SAMN04488090_1353"/>
<evidence type="ECO:0000256" key="1">
    <source>
        <dbReference type="ARBA" id="ARBA00004651"/>
    </source>
</evidence>
<dbReference type="OrthoDB" id="1522724at2"/>
<gene>
    <name evidence="10" type="ORF">SAMN04488090_1353</name>
</gene>
<sequence length="404" mass="44430">MTLPLLIARRYFLSRKKTSFINIIALISMLGVCVGTMALVIVLSVFNGLEDFNRSLFKTFDADLRITPVKGKTFAVTAALLSSVQKTAGVASVTQVYEDQALVRYANDRSAVVTIKAMDDNLRSRPEIDTALVAGRMELQHGAVNYAVLGYGVARTVGINPEDPVTPLEIWYPRRGVQLANATQDAFNQATIQPGGVFSIEQSFDDHYVFVPLRFAESLFDTGNRRSALEVQVRNGTDVETVQSRLRDQLGETFRVQNQDEQHAGLFRAIQIEKLFVFVTLIFIVAIASFNIFFSLTMLTIEKKEDVATLFAMGAWPGLIRRIFLAEGALVAFSGAFVGLIAGVAICWLQQQYGMVKMNLADSLVDAYPVRMKVSDLAGVVTALILITLAASWIPASRAARQAD</sequence>
<evidence type="ECO:0000259" key="9">
    <source>
        <dbReference type="Pfam" id="PF12704"/>
    </source>
</evidence>
<dbReference type="Pfam" id="PF12704">
    <property type="entry name" value="MacB_PCD"/>
    <property type="match status" value="1"/>
</dbReference>
<evidence type="ECO:0000313" key="11">
    <source>
        <dbReference type="Proteomes" id="UP000198901"/>
    </source>
</evidence>
<keyword evidence="5 7" id="KW-1133">Transmembrane helix</keyword>
<dbReference type="InterPro" id="IPR025857">
    <property type="entry name" value="MacB_PCD"/>
</dbReference>
<keyword evidence="3" id="KW-1003">Cell membrane</keyword>
<evidence type="ECO:0000313" key="10">
    <source>
        <dbReference type="EMBL" id="SDL59410.1"/>
    </source>
</evidence>
<dbReference type="Pfam" id="PF02687">
    <property type="entry name" value="FtsX"/>
    <property type="match status" value="1"/>
</dbReference>
<reference evidence="10 11" key="1">
    <citation type="submission" date="2016-10" db="EMBL/GenBank/DDBJ databases">
        <authorList>
            <person name="de Groot N.N."/>
        </authorList>
    </citation>
    <scope>NUCLEOTIDE SEQUENCE [LARGE SCALE GENOMIC DNA]</scope>
    <source>
        <strain evidence="10 11">DSM 21668</strain>
    </source>
</reference>
<keyword evidence="6 7" id="KW-0472">Membrane</keyword>
<feature type="transmembrane region" description="Helical" evidence="7">
    <location>
        <begin position="330"/>
        <end position="349"/>
    </location>
</feature>
<keyword evidence="4 7" id="KW-0812">Transmembrane</keyword>
<evidence type="ECO:0000256" key="6">
    <source>
        <dbReference type="ARBA" id="ARBA00023136"/>
    </source>
</evidence>
<feature type="transmembrane region" description="Helical" evidence="7">
    <location>
        <begin position="275"/>
        <end position="294"/>
    </location>
</feature>
<name>A0A1G9LBT5_9BACT</name>
<dbReference type="Proteomes" id="UP000198901">
    <property type="component" value="Unassembled WGS sequence"/>
</dbReference>
<evidence type="ECO:0000256" key="7">
    <source>
        <dbReference type="SAM" id="Phobius"/>
    </source>
</evidence>
<feature type="domain" description="MacB-like periplasmic core" evidence="9">
    <location>
        <begin position="26"/>
        <end position="248"/>
    </location>
</feature>